<dbReference type="Proteomes" id="UP001162031">
    <property type="component" value="Unassembled WGS sequence"/>
</dbReference>
<feature type="compositionally biased region" description="Basic and acidic residues" evidence="1">
    <location>
        <begin position="42"/>
        <end position="53"/>
    </location>
</feature>
<evidence type="ECO:0000313" key="3">
    <source>
        <dbReference type="Proteomes" id="UP001162031"/>
    </source>
</evidence>
<name>A0AAV0T8Z3_HYABA</name>
<feature type="region of interest" description="Disordered" evidence="1">
    <location>
        <begin position="1"/>
        <end position="57"/>
    </location>
</feature>
<proteinExistence type="predicted"/>
<reference evidence="2" key="1">
    <citation type="submission" date="2022-12" db="EMBL/GenBank/DDBJ databases">
        <authorList>
            <person name="Webb A."/>
        </authorList>
    </citation>
    <scope>NUCLEOTIDE SEQUENCE</scope>
    <source>
        <strain evidence="2">Hp1</strain>
    </source>
</reference>
<organism evidence="2 3">
    <name type="scientific">Hyaloperonospora brassicae</name>
    <name type="common">Brassica downy mildew</name>
    <name type="synonym">Peronospora brassicae</name>
    <dbReference type="NCBI Taxonomy" id="162125"/>
    <lineage>
        <taxon>Eukaryota</taxon>
        <taxon>Sar</taxon>
        <taxon>Stramenopiles</taxon>
        <taxon>Oomycota</taxon>
        <taxon>Peronosporomycetes</taxon>
        <taxon>Peronosporales</taxon>
        <taxon>Peronosporaceae</taxon>
        <taxon>Hyaloperonospora</taxon>
    </lineage>
</organism>
<keyword evidence="3" id="KW-1185">Reference proteome</keyword>
<evidence type="ECO:0000256" key="1">
    <source>
        <dbReference type="SAM" id="MobiDB-lite"/>
    </source>
</evidence>
<comment type="caution">
    <text evidence="2">The sequence shown here is derived from an EMBL/GenBank/DDBJ whole genome shotgun (WGS) entry which is preliminary data.</text>
</comment>
<evidence type="ECO:0008006" key="4">
    <source>
        <dbReference type="Google" id="ProtNLM"/>
    </source>
</evidence>
<evidence type="ECO:0000313" key="2">
    <source>
        <dbReference type="EMBL" id="CAI5717217.1"/>
    </source>
</evidence>
<accession>A0AAV0T8Z3</accession>
<sequence>MALPPSHTAKRTRPSTSSLAKYASGEHHKSNDVDQLEGLQSADDHQVTDDDQPRRKRPMIAANLRFLEKMPPLRNYQRDVHSGRRGGVDGGDGDSSFWMRALEESMEETSFVTGERPTRAALVAPVPSAMDNQTHHQFVPVPLAVRGAARVGVPAPVSLTTASTMRWSSADDDAIRRRRLFALRAVRGGGKDDEARPATEGFAL</sequence>
<dbReference type="AlphaFoldDB" id="A0AAV0T8Z3"/>
<protein>
    <recommendedName>
        <fullName evidence="4">RxLR effector candidate protein</fullName>
    </recommendedName>
</protein>
<dbReference type="EMBL" id="CANTFL010000174">
    <property type="protein sequence ID" value="CAI5717217.1"/>
    <property type="molecule type" value="Genomic_DNA"/>
</dbReference>
<gene>
    <name evidence="2" type="ORF">HBR001_LOCUS1775</name>
</gene>